<sequence>MTAAAPAGAAEMLMLEQPGCAWCARFNAEIAPAWPKTREGQVAPLRRVDITRPWPEDLDYVARERFTPTFVLIDNGQEIGRIRGYPGDQFFWYLADELIGKLQPSN</sequence>
<proteinExistence type="predicted"/>
<dbReference type="EMBL" id="PDVP01000009">
    <property type="protein sequence ID" value="PHP66316.1"/>
    <property type="molecule type" value="Genomic_DNA"/>
</dbReference>
<dbReference type="RefSeq" id="WP_099307245.1">
    <property type="nucleotide sequence ID" value="NZ_PDVP01000009.1"/>
</dbReference>
<dbReference type="InterPro" id="IPR036249">
    <property type="entry name" value="Thioredoxin-like_sf"/>
</dbReference>
<reference evidence="1 2" key="1">
    <citation type="submission" date="2017-10" db="EMBL/GenBank/DDBJ databases">
        <title>Sedimentibacterium mangrovi gen. nov., sp. nov., a novel member of family Phyllobacteriacea isolated from mangrove sediment.</title>
        <authorList>
            <person name="Liao H."/>
            <person name="Tian Y."/>
        </authorList>
    </citation>
    <scope>NUCLEOTIDE SEQUENCE [LARGE SCALE GENOMIC DNA]</scope>
    <source>
        <strain evidence="1 2">X9-2-2</strain>
    </source>
</reference>
<evidence type="ECO:0000313" key="1">
    <source>
        <dbReference type="EMBL" id="PHP66316.1"/>
    </source>
</evidence>
<dbReference type="OrthoDB" id="7362982at2"/>
<organism evidence="1 2">
    <name type="scientific">Zhengella mangrovi</name>
    <dbReference type="NCBI Taxonomy" id="1982044"/>
    <lineage>
        <taxon>Bacteria</taxon>
        <taxon>Pseudomonadati</taxon>
        <taxon>Pseudomonadota</taxon>
        <taxon>Alphaproteobacteria</taxon>
        <taxon>Hyphomicrobiales</taxon>
        <taxon>Notoacmeibacteraceae</taxon>
        <taxon>Zhengella</taxon>
    </lineage>
</organism>
<keyword evidence="2" id="KW-1185">Reference proteome</keyword>
<dbReference type="Gene3D" id="3.40.30.10">
    <property type="entry name" value="Glutaredoxin"/>
    <property type="match status" value="1"/>
</dbReference>
<name>A0A2G1QLB8_9HYPH</name>
<dbReference type="AlphaFoldDB" id="A0A2G1QLB8"/>
<accession>A0A2G1QLB8</accession>
<dbReference type="SUPFAM" id="SSF52833">
    <property type="entry name" value="Thioredoxin-like"/>
    <property type="match status" value="1"/>
</dbReference>
<protein>
    <submittedName>
        <fullName evidence="1">Transcriptional regulator</fullName>
    </submittedName>
</protein>
<evidence type="ECO:0000313" key="2">
    <source>
        <dbReference type="Proteomes" id="UP000221168"/>
    </source>
</evidence>
<gene>
    <name evidence="1" type="ORF">CSC94_14675</name>
</gene>
<dbReference type="Proteomes" id="UP000221168">
    <property type="component" value="Unassembled WGS sequence"/>
</dbReference>
<comment type="caution">
    <text evidence="1">The sequence shown here is derived from an EMBL/GenBank/DDBJ whole genome shotgun (WGS) entry which is preliminary data.</text>
</comment>